<evidence type="ECO:0008006" key="2">
    <source>
        <dbReference type="Google" id="ProtNLM"/>
    </source>
</evidence>
<reference evidence="1" key="1">
    <citation type="submission" date="2016-03" db="EMBL/GenBank/DDBJ databases">
        <authorList>
            <person name="Ploux O."/>
        </authorList>
    </citation>
    <scope>NUCLEOTIDE SEQUENCE</scope>
    <source>
        <strain evidence="1">UC1</strain>
    </source>
</reference>
<organism evidence="1">
    <name type="scientific">uncultured Microbacterium sp</name>
    <dbReference type="NCBI Taxonomy" id="191216"/>
    <lineage>
        <taxon>Bacteria</taxon>
        <taxon>Bacillati</taxon>
        <taxon>Actinomycetota</taxon>
        <taxon>Actinomycetes</taxon>
        <taxon>Micrococcales</taxon>
        <taxon>Microbacteriaceae</taxon>
        <taxon>Microbacterium</taxon>
        <taxon>environmental samples</taxon>
    </lineage>
</organism>
<proteinExistence type="predicted"/>
<protein>
    <recommendedName>
        <fullName evidence="2">Transcriptional regulator, AbiEi antitoxin, Type IV TA system</fullName>
    </recommendedName>
</protein>
<dbReference type="EMBL" id="FLQR01000008">
    <property type="protein sequence ID" value="SBS73472.1"/>
    <property type="molecule type" value="Genomic_DNA"/>
</dbReference>
<accession>A0A1Y5P489</accession>
<gene>
    <name evidence="1" type="ORF">MIPYR_40189</name>
</gene>
<evidence type="ECO:0000313" key="1">
    <source>
        <dbReference type="EMBL" id="SBS73472.1"/>
    </source>
</evidence>
<sequence length="329" mass="36603">MPMASTPRSATPLPPVPLITVDEARMLGLRVHTAAFHRVRPGIHIARSVWDSLAGWQRYEVRVRAFVLAHPDAVLCLESAAAVHGLPLFGQARDIHVYDRERAASRRFGDVAVHTSEDVREVQSVDGIATTSVLDTVVDLARVLPPAYALAVADASVSPAWAGGSLDVDALRARASEQRMRRGRARLELLWPVIDARSESPGESVSRAVILWSGFEEPELQREFRYEGVRDRVDFHFPSVRAIGESDGWGKYGLDDAALAQQRLRDEKRREDRLRRHGHSFARWDYADALRVEPLRLALVRAGVPVVRRPRPALLATLRGNPRSLPAGQ</sequence>
<dbReference type="AlphaFoldDB" id="A0A1Y5P489"/>
<name>A0A1Y5P489_9MICO</name>